<evidence type="ECO:0000313" key="1">
    <source>
        <dbReference type="EMBL" id="KAJ7752182.1"/>
    </source>
</evidence>
<accession>A0AAD7IX27</accession>
<organism evidence="1 2">
    <name type="scientific">Mycena maculata</name>
    <dbReference type="NCBI Taxonomy" id="230809"/>
    <lineage>
        <taxon>Eukaryota</taxon>
        <taxon>Fungi</taxon>
        <taxon>Dikarya</taxon>
        <taxon>Basidiomycota</taxon>
        <taxon>Agaricomycotina</taxon>
        <taxon>Agaricomycetes</taxon>
        <taxon>Agaricomycetidae</taxon>
        <taxon>Agaricales</taxon>
        <taxon>Marasmiineae</taxon>
        <taxon>Mycenaceae</taxon>
        <taxon>Mycena</taxon>
    </lineage>
</organism>
<reference evidence="1" key="1">
    <citation type="submission" date="2023-03" db="EMBL/GenBank/DDBJ databases">
        <title>Massive genome expansion in bonnet fungi (Mycena s.s.) driven by repeated elements and novel gene families across ecological guilds.</title>
        <authorList>
            <consortium name="Lawrence Berkeley National Laboratory"/>
            <person name="Harder C.B."/>
            <person name="Miyauchi S."/>
            <person name="Viragh M."/>
            <person name="Kuo A."/>
            <person name="Thoen E."/>
            <person name="Andreopoulos B."/>
            <person name="Lu D."/>
            <person name="Skrede I."/>
            <person name="Drula E."/>
            <person name="Henrissat B."/>
            <person name="Morin E."/>
            <person name="Kohler A."/>
            <person name="Barry K."/>
            <person name="LaButti K."/>
            <person name="Morin E."/>
            <person name="Salamov A."/>
            <person name="Lipzen A."/>
            <person name="Mereny Z."/>
            <person name="Hegedus B."/>
            <person name="Baldrian P."/>
            <person name="Stursova M."/>
            <person name="Weitz H."/>
            <person name="Taylor A."/>
            <person name="Grigoriev I.V."/>
            <person name="Nagy L.G."/>
            <person name="Martin F."/>
            <person name="Kauserud H."/>
        </authorList>
    </citation>
    <scope>NUCLEOTIDE SEQUENCE</scope>
    <source>
        <strain evidence="1">CBHHK188m</strain>
    </source>
</reference>
<comment type="caution">
    <text evidence="1">The sequence shown here is derived from an EMBL/GenBank/DDBJ whole genome shotgun (WGS) entry which is preliminary data.</text>
</comment>
<sequence length="114" mass="12712">SKLVGLLGAHWWRRQLTGQCTVVAVSPGLIPDTGLGRGMPGLTVPPELLKDVRRAASILAAFTRTDFPEVPDRIFLTSWGEWWGREEISISLDTELQDKWSPSKEKIEEEGINV</sequence>
<dbReference type="EMBL" id="JARJLG010000075">
    <property type="protein sequence ID" value="KAJ7752182.1"/>
    <property type="molecule type" value="Genomic_DNA"/>
</dbReference>
<name>A0AAD7IX27_9AGAR</name>
<protein>
    <submittedName>
        <fullName evidence="1">Uncharacterized protein</fullName>
    </submittedName>
</protein>
<evidence type="ECO:0000313" key="2">
    <source>
        <dbReference type="Proteomes" id="UP001215280"/>
    </source>
</evidence>
<gene>
    <name evidence="1" type="ORF">DFH07DRAFT_745154</name>
</gene>
<feature type="non-terminal residue" evidence="1">
    <location>
        <position position="114"/>
    </location>
</feature>
<proteinExistence type="predicted"/>
<keyword evidence="2" id="KW-1185">Reference proteome</keyword>
<dbReference type="Proteomes" id="UP001215280">
    <property type="component" value="Unassembled WGS sequence"/>
</dbReference>
<dbReference type="AlphaFoldDB" id="A0AAD7IX27"/>